<dbReference type="GO" id="GO:0003700">
    <property type="term" value="F:DNA-binding transcription factor activity"/>
    <property type="evidence" value="ECO:0007669"/>
    <property type="project" value="InterPro"/>
</dbReference>
<proteinExistence type="predicted"/>
<evidence type="ECO:0000259" key="4">
    <source>
        <dbReference type="PROSITE" id="PS51000"/>
    </source>
</evidence>
<dbReference type="Gene3D" id="3.40.50.1360">
    <property type="match status" value="1"/>
</dbReference>
<dbReference type="PROSITE" id="PS00894">
    <property type="entry name" value="HTH_DEOR_1"/>
    <property type="match status" value="1"/>
</dbReference>
<dbReference type="Pfam" id="PF08220">
    <property type="entry name" value="HTH_DeoR"/>
    <property type="match status" value="1"/>
</dbReference>
<dbReference type="PRINTS" id="PR00037">
    <property type="entry name" value="HTHLACR"/>
</dbReference>
<keyword evidence="3" id="KW-0804">Transcription</keyword>
<dbReference type="Pfam" id="PF00455">
    <property type="entry name" value="DeoRC"/>
    <property type="match status" value="1"/>
</dbReference>
<evidence type="ECO:0000313" key="5">
    <source>
        <dbReference type="EMBL" id="SFN53708.1"/>
    </source>
</evidence>
<dbReference type="GO" id="GO:0003677">
    <property type="term" value="F:DNA binding"/>
    <property type="evidence" value="ECO:0007669"/>
    <property type="project" value="UniProtKB-KW"/>
</dbReference>
<reference evidence="5 6" key="1">
    <citation type="submission" date="2016-10" db="EMBL/GenBank/DDBJ databases">
        <authorList>
            <person name="de Groot N.N."/>
        </authorList>
    </citation>
    <scope>NUCLEOTIDE SEQUENCE [LARGE SCALE GENOMIC DNA]</scope>
    <source>
        <strain evidence="5 6">DSM 43067</strain>
    </source>
</reference>
<evidence type="ECO:0000256" key="2">
    <source>
        <dbReference type="ARBA" id="ARBA00023125"/>
    </source>
</evidence>
<dbReference type="SUPFAM" id="SSF100950">
    <property type="entry name" value="NagB/RpiA/CoA transferase-like"/>
    <property type="match status" value="1"/>
</dbReference>
<dbReference type="STRING" id="1993.SAMN04489713_102330"/>
<evidence type="ECO:0000313" key="6">
    <source>
        <dbReference type="Proteomes" id="UP000183413"/>
    </source>
</evidence>
<dbReference type="InterPro" id="IPR001034">
    <property type="entry name" value="DeoR_HTH"/>
</dbReference>
<dbReference type="PROSITE" id="PS51000">
    <property type="entry name" value="HTH_DEOR_2"/>
    <property type="match status" value="1"/>
</dbReference>
<organism evidence="5 6">
    <name type="scientific">Actinomadura madurae</name>
    <dbReference type="NCBI Taxonomy" id="1993"/>
    <lineage>
        <taxon>Bacteria</taxon>
        <taxon>Bacillati</taxon>
        <taxon>Actinomycetota</taxon>
        <taxon>Actinomycetes</taxon>
        <taxon>Streptosporangiales</taxon>
        <taxon>Thermomonosporaceae</taxon>
        <taxon>Actinomadura</taxon>
    </lineage>
</organism>
<dbReference type="RefSeq" id="WP_075020328.1">
    <property type="nucleotide sequence ID" value="NZ_FOVH01000002.1"/>
</dbReference>
<dbReference type="PANTHER" id="PTHR30363:SF44">
    <property type="entry name" value="AGA OPERON TRANSCRIPTIONAL REPRESSOR-RELATED"/>
    <property type="match status" value="1"/>
</dbReference>
<dbReference type="InterPro" id="IPR018356">
    <property type="entry name" value="Tscrpt_reg_HTH_DeoR_CS"/>
</dbReference>
<keyword evidence="2 5" id="KW-0238">DNA-binding</keyword>
<sequence length="259" mass="26276">MSGPGFAAARRRHILELVQRNGWMALRDLATAVGGSDVTVRRDLRVLAEQGLLVRARGGAFPPGTLAYEPSYGEKARVAGAEKEAIAVAAAGMVEDGDTVVLGAGTTTERLAAHLVARRGLTVVTNSLAVAHTLARAPDVEVLLTGGVLRGSIRALVGGAAEQSLAGLRARVAFLSGNGLTAERGLSTPNMEVAMVDRALARAATEVVVLADATKVGVEAVYQTVPPGLMSALVSDAPVAGAELAALATGGVRVTAVCG</sequence>
<dbReference type="InParanoid" id="A0A1I4ZU46"/>
<dbReference type="InterPro" id="IPR037171">
    <property type="entry name" value="NagB/RpiA_transferase-like"/>
</dbReference>
<dbReference type="Proteomes" id="UP000183413">
    <property type="component" value="Unassembled WGS sequence"/>
</dbReference>
<keyword evidence="1" id="KW-0805">Transcription regulation</keyword>
<dbReference type="InterPro" id="IPR050313">
    <property type="entry name" value="Carb_Metab_HTH_regulators"/>
</dbReference>
<feature type="domain" description="HTH deoR-type" evidence="4">
    <location>
        <begin position="7"/>
        <end position="62"/>
    </location>
</feature>
<dbReference type="InterPro" id="IPR036388">
    <property type="entry name" value="WH-like_DNA-bd_sf"/>
</dbReference>
<dbReference type="SMART" id="SM01134">
    <property type="entry name" value="DeoRC"/>
    <property type="match status" value="1"/>
</dbReference>
<dbReference type="AlphaFoldDB" id="A0A1I4ZU46"/>
<dbReference type="InterPro" id="IPR036390">
    <property type="entry name" value="WH_DNA-bd_sf"/>
</dbReference>
<dbReference type="InterPro" id="IPR014036">
    <property type="entry name" value="DeoR-like_C"/>
</dbReference>
<dbReference type="SMART" id="SM00420">
    <property type="entry name" value="HTH_DEOR"/>
    <property type="match status" value="1"/>
</dbReference>
<dbReference type="EMBL" id="FOVH01000002">
    <property type="protein sequence ID" value="SFN53708.1"/>
    <property type="molecule type" value="Genomic_DNA"/>
</dbReference>
<evidence type="ECO:0000256" key="3">
    <source>
        <dbReference type="ARBA" id="ARBA00023163"/>
    </source>
</evidence>
<gene>
    <name evidence="5" type="ORF">SAMN04489713_102330</name>
</gene>
<accession>A0A1I4ZU46</accession>
<dbReference type="Gene3D" id="1.10.10.10">
    <property type="entry name" value="Winged helix-like DNA-binding domain superfamily/Winged helix DNA-binding domain"/>
    <property type="match status" value="1"/>
</dbReference>
<dbReference type="SUPFAM" id="SSF46785">
    <property type="entry name" value="Winged helix' DNA-binding domain"/>
    <property type="match status" value="1"/>
</dbReference>
<protein>
    <submittedName>
        <fullName evidence="5">DNA-binding transcriptional regulator of sugar metabolism, DeoR/GlpR family</fullName>
    </submittedName>
</protein>
<name>A0A1I4ZU46_9ACTN</name>
<dbReference type="PANTHER" id="PTHR30363">
    <property type="entry name" value="HTH-TYPE TRANSCRIPTIONAL REGULATOR SRLR-RELATED"/>
    <property type="match status" value="1"/>
</dbReference>
<keyword evidence="6" id="KW-1185">Reference proteome</keyword>
<evidence type="ECO:0000256" key="1">
    <source>
        <dbReference type="ARBA" id="ARBA00023015"/>
    </source>
</evidence>
<dbReference type="eggNOG" id="COG1349">
    <property type="taxonomic scope" value="Bacteria"/>
</dbReference>